<dbReference type="PATRIC" id="fig|1666912.4.peg.1165"/>
<dbReference type="Proteomes" id="UP000050413">
    <property type="component" value="Unassembled WGS sequence"/>
</dbReference>
<accession>A0A0P7WBK4</accession>
<evidence type="ECO:0000313" key="3">
    <source>
        <dbReference type="Proteomes" id="UP000050413"/>
    </source>
</evidence>
<dbReference type="Proteomes" id="UP000182045">
    <property type="component" value="Unassembled WGS sequence"/>
</dbReference>
<dbReference type="AlphaFoldDB" id="A0A0P7WBK4"/>
<dbReference type="STRING" id="1666912.Ga0058931_2674"/>
<reference evidence="1 4" key="2">
    <citation type="submission" date="2016-01" db="EMBL/GenBank/DDBJ databases">
        <authorList>
            <person name="Varghese N."/>
        </authorList>
    </citation>
    <scope>NUCLEOTIDE SEQUENCE [LARGE SCALE GENOMIC DNA]</scope>
    <source>
        <strain evidence="1 4">HL-91</strain>
    </source>
</reference>
<gene>
    <name evidence="1" type="ORF">Ga0058931_2674</name>
    <name evidence="2" type="ORF">HLUCCA05_00125</name>
</gene>
<evidence type="ECO:0000313" key="1">
    <source>
        <dbReference type="EMBL" id="CUX82939.1"/>
    </source>
</evidence>
<dbReference type="EMBL" id="FBYC01000004">
    <property type="protein sequence ID" value="CUX82939.1"/>
    <property type="molecule type" value="Genomic_DNA"/>
</dbReference>
<comment type="caution">
    <text evidence="2">The sequence shown here is derived from an EMBL/GenBank/DDBJ whole genome shotgun (WGS) entry which is preliminary data.</text>
</comment>
<proteinExistence type="predicted"/>
<name>A0A0P7WBK4_9RHOB</name>
<organism evidence="2 3">
    <name type="scientific">Roseibaca calidilacus</name>
    <dbReference type="NCBI Taxonomy" id="1666912"/>
    <lineage>
        <taxon>Bacteria</taxon>
        <taxon>Pseudomonadati</taxon>
        <taxon>Pseudomonadota</taxon>
        <taxon>Alphaproteobacteria</taxon>
        <taxon>Rhodobacterales</taxon>
        <taxon>Paracoccaceae</taxon>
        <taxon>Roseinatronobacter</taxon>
    </lineage>
</organism>
<dbReference type="OrthoDB" id="7684392at2"/>
<keyword evidence="4" id="KW-1185">Reference proteome</keyword>
<evidence type="ECO:0000313" key="2">
    <source>
        <dbReference type="EMBL" id="KPP91547.1"/>
    </source>
</evidence>
<evidence type="ECO:0008006" key="5">
    <source>
        <dbReference type="Google" id="ProtNLM"/>
    </source>
</evidence>
<dbReference type="RefSeq" id="WP_072246757.1">
    <property type="nucleotide sequence ID" value="NZ_FBYC01000004.1"/>
</dbReference>
<dbReference type="EMBL" id="LJSG01000013">
    <property type="protein sequence ID" value="KPP91547.1"/>
    <property type="molecule type" value="Genomic_DNA"/>
</dbReference>
<reference evidence="2 3" key="1">
    <citation type="submission" date="2015-09" db="EMBL/GenBank/DDBJ databases">
        <title>Identification and resolution of microdiversity through metagenomic sequencing of parallel consortia.</title>
        <authorList>
            <person name="Nelson W.C."/>
            <person name="Romine M.F."/>
            <person name="Lindemann S.R."/>
        </authorList>
    </citation>
    <scope>NUCLEOTIDE SEQUENCE [LARGE SCALE GENOMIC DNA]</scope>
    <source>
        <strain evidence="2">HL-91</strain>
    </source>
</reference>
<protein>
    <recommendedName>
        <fullName evidence="5">Glycosyl transferase family 8</fullName>
    </recommendedName>
</protein>
<sequence>MATIQNILIVAQDGRLQYEALLFAASLRHFPENRALRLVVAEPQPGPLWADDPRISRPAIRRELRALGADIVPLHSKAFGARYPQGNKLEALALLPKGEPFAFFDTDTLITGPISDVVAGPPTASQLVEPTWPREPLYGPSLADIWGALYDRFGLDMAPTLDTRFGADDWRRYMYFNAGWFTGTCPRCMGARLLDYAAQIERDPPPDLATQTLFPWLDQIALPLAIAAEGGGRRDTGLDGPKSLHYRALPEVYAYGSDHAVGVLETVTRAPHLWDIFNQHVAFRRMIFKENGPVLRQIMVGRPKPLTYWARRKAIMDAGHWVR</sequence>
<evidence type="ECO:0000313" key="4">
    <source>
        <dbReference type="Proteomes" id="UP000182045"/>
    </source>
</evidence>